<comment type="caution">
    <text evidence="1">The sequence shown here is derived from an EMBL/GenBank/DDBJ whole genome shotgun (WGS) entry which is preliminary data.</text>
</comment>
<dbReference type="PANTHER" id="PTHR34472:SF1">
    <property type="entry name" value="SULFUR CARRIER PROTEIN THIS"/>
    <property type="match status" value="1"/>
</dbReference>
<name>A0A972GKV6_9BACL</name>
<dbReference type="Pfam" id="PF02597">
    <property type="entry name" value="ThiS"/>
    <property type="match status" value="1"/>
</dbReference>
<reference evidence="1" key="1">
    <citation type="submission" date="2019-10" db="EMBL/GenBank/DDBJ databases">
        <title>Description of Paenibacillus glebae sp. nov.</title>
        <authorList>
            <person name="Carlier A."/>
            <person name="Qi S."/>
        </authorList>
    </citation>
    <scope>NUCLEOTIDE SEQUENCE</scope>
    <source>
        <strain evidence="1">LMG 31456</strain>
    </source>
</reference>
<accession>A0A972GKV6</accession>
<evidence type="ECO:0000313" key="2">
    <source>
        <dbReference type="Proteomes" id="UP000641588"/>
    </source>
</evidence>
<sequence length="66" mass="7515">MQLTINGEIREISEVSTITDLLVLFKLEQKILVVELNREIVERTQYDAMALKEGDRLEIVHFVGGG</sequence>
<dbReference type="EMBL" id="WHOD01000017">
    <property type="protein sequence ID" value="NOU92651.1"/>
    <property type="molecule type" value="Genomic_DNA"/>
</dbReference>
<proteinExistence type="predicted"/>
<evidence type="ECO:0000313" key="1">
    <source>
        <dbReference type="EMBL" id="NOU92651.1"/>
    </source>
</evidence>
<organism evidence="1 2">
    <name type="scientific">Paenibacillus foliorum</name>
    <dbReference type="NCBI Taxonomy" id="2654974"/>
    <lineage>
        <taxon>Bacteria</taxon>
        <taxon>Bacillati</taxon>
        <taxon>Bacillota</taxon>
        <taxon>Bacilli</taxon>
        <taxon>Bacillales</taxon>
        <taxon>Paenibacillaceae</taxon>
        <taxon>Paenibacillus</taxon>
    </lineage>
</organism>
<dbReference type="InterPro" id="IPR003749">
    <property type="entry name" value="ThiS/MoaD-like"/>
</dbReference>
<dbReference type="InterPro" id="IPR010035">
    <property type="entry name" value="Thi_S"/>
</dbReference>
<dbReference type="CDD" id="cd00565">
    <property type="entry name" value="Ubl_ThiS"/>
    <property type="match status" value="1"/>
</dbReference>
<dbReference type="NCBIfam" id="TIGR01683">
    <property type="entry name" value="thiS"/>
    <property type="match status" value="1"/>
</dbReference>
<dbReference type="Gene3D" id="3.10.20.30">
    <property type="match status" value="1"/>
</dbReference>
<dbReference type="Proteomes" id="UP000641588">
    <property type="component" value="Unassembled WGS sequence"/>
</dbReference>
<dbReference type="InterPro" id="IPR016155">
    <property type="entry name" value="Mopterin_synth/thiamin_S_b"/>
</dbReference>
<dbReference type="AlphaFoldDB" id="A0A972GKV6"/>
<protein>
    <submittedName>
        <fullName evidence="1">Sulfur carrier protein ThiS</fullName>
    </submittedName>
</protein>
<gene>
    <name evidence="1" type="primary">thiS</name>
    <name evidence="1" type="ORF">GC093_05325</name>
</gene>
<keyword evidence="2" id="KW-1185">Reference proteome</keyword>
<dbReference type="RefSeq" id="WP_171650845.1">
    <property type="nucleotide sequence ID" value="NZ_WHOD01000017.1"/>
</dbReference>
<dbReference type="SUPFAM" id="SSF54285">
    <property type="entry name" value="MoaD/ThiS"/>
    <property type="match status" value="1"/>
</dbReference>
<dbReference type="PANTHER" id="PTHR34472">
    <property type="entry name" value="SULFUR CARRIER PROTEIN THIS"/>
    <property type="match status" value="1"/>
</dbReference>
<dbReference type="InterPro" id="IPR012675">
    <property type="entry name" value="Beta-grasp_dom_sf"/>
</dbReference>